<dbReference type="Gene3D" id="3.40.50.300">
    <property type="entry name" value="P-loop containing nucleotide triphosphate hydrolases"/>
    <property type="match status" value="1"/>
</dbReference>
<name>A0A6N9YIZ2_9ACTN</name>
<protein>
    <submittedName>
        <fullName evidence="4">AAA family ATPase</fullName>
    </submittedName>
</protein>
<accession>A0A6N9YIZ2</accession>
<keyword evidence="5" id="KW-1185">Reference proteome</keyword>
<dbReference type="InterPro" id="IPR027417">
    <property type="entry name" value="P-loop_NTPase"/>
</dbReference>
<sequence>MTQLLERQKHLAELDAARRDASFGHGSFVLITGPAGVGKTALVREFVGGHVGQATVRWASCHDVLSPVPLGPFQEMFGELPIDARPPPLIMPAGRPAWLVEHYRRILGELIGSPQPRIMVVDDAQWADEATLEGMRFLAPRIRDLRVMIVMITAEAALRTSAPLRRTVELLQSANLRWLPVRSLSRAATARLAGRAGRSDVEALYRLTGGNPFFLHEALAGPPAAASPAGPELVLARVDRLDTAAKIGVQTASVVPGRAERWLLADCGVLESVDPAIEAGVLASDDEAVWFRHEIVRRAVEESLSVPFRRELNDRVLGSLAAHDEHAGRLLHHAHRADDGPAIAVYARQAARDAAALHCHELAAQNFERALVQSEHLSDAELADLLDAYGRECELTGVARWAYEALLQAVELRETIDDRPGLGCSLRRLSAIQRALGRGAEAMESARRAIDLLAEEPSEGLAAAYEQAAQLAAADHRIDDAIALGTRALETARELGEHEAAVNAAVTVGAARLRRDPTDVPALLDALMVARKHQDNDAIARTYVNLAGALLAHRCDDEAWRYLAEGLEHCEVTDLAMGRNQLLSIRAAWYFERGQWREAEDDVRRVLAATGECVATLRALRVLSLIETRRGEKTAASTVARAVQLADGAEEAETVVPIGLARAELAWFNGEPEQAVEALSPLVAIADEREHQWWAGESALWLDRAGALDRVPSKAAAPYRHLIEGRWKEAARYWRQHCRPYEHADALAAASDRAHLRKAWEILNRLGATRRAAQVAERLDRIEGESQAG</sequence>
<dbReference type="Gene3D" id="1.25.40.10">
    <property type="entry name" value="Tetratricopeptide repeat domain"/>
    <property type="match status" value="2"/>
</dbReference>
<evidence type="ECO:0000313" key="4">
    <source>
        <dbReference type="EMBL" id="NED94917.1"/>
    </source>
</evidence>
<evidence type="ECO:0000313" key="5">
    <source>
        <dbReference type="Proteomes" id="UP000469185"/>
    </source>
</evidence>
<evidence type="ECO:0000256" key="2">
    <source>
        <dbReference type="ARBA" id="ARBA00022840"/>
    </source>
</evidence>
<feature type="domain" description="Orc1-like AAA ATPase" evidence="3">
    <location>
        <begin position="3"/>
        <end position="150"/>
    </location>
</feature>
<keyword evidence="2" id="KW-0067">ATP-binding</keyword>
<dbReference type="Pfam" id="PF13191">
    <property type="entry name" value="AAA_16"/>
    <property type="match status" value="1"/>
</dbReference>
<comment type="caution">
    <text evidence="4">The sequence shown here is derived from an EMBL/GenBank/DDBJ whole genome shotgun (WGS) entry which is preliminary data.</text>
</comment>
<dbReference type="SUPFAM" id="SSF48452">
    <property type="entry name" value="TPR-like"/>
    <property type="match status" value="2"/>
</dbReference>
<reference evidence="4 5" key="1">
    <citation type="submission" date="2020-02" db="EMBL/GenBank/DDBJ databases">
        <authorList>
            <person name="Li X.-J."/>
            <person name="Feng X.-M."/>
        </authorList>
    </citation>
    <scope>NUCLEOTIDE SEQUENCE [LARGE SCALE GENOMIC DNA]</scope>
    <source>
        <strain evidence="4 5">CGMCC 4.7225</strain>
    </source>
</reference>
<evidence type="ECO:0000259" key="3">
    <source>
        <dbReference type="Pfam" id="PF13191"/>
    </source>
</evidence>
<dbReference type="PANTHER" id="PTHR16305:SF35">
    <property type="entry name" value="TRANSCRIPTIONAL ACTIVATOR DOMAIN"/>
    <property type="match status" value="1"/>
</dbReference>
<dbReference type="SUPFAM" id="SSF52540">
    <property type="entry name" value="P-loop containing nucleoside triphosphate hydrolases"/>
    <property type="match status" value="1"/>
</dbReference>
<keyword evidence="1" id="KW-0547">Nucleotide-binding</keyword>
<dbReference type="Proteomes" id="UP000469185">
    <property type="component" value="Unassembled WGS sequence"/>
</dbReference>
<dbReference type="GO" id="GO:0005524">
    <property type="term" value="F:ATP binding"/>
    <property type="evidence" value="ECO:0007669"/>
    <property type="project" value="UniProtKB-KW"/>
</dbReference>
<dbReference type="EMBL" id="JAAGOB010000003">
    <property type="protein sequence ID" value="NED94917.1"/>
    <property type="molecule type" value="Genomic_DNA"/>
</dbReference>
<dbReference type="AlphaFoldDB" id="A0A6N9YIZ2"/>
<dbReference type="GO" id="GO:0004016">
    <property type="term" value="F:adenylate cyclase activity"/>
    <property type="evidence" value="ECO:0007669"/>
    <property type="project" value="TreeGrafter"/>
</dbReference>
<dbReference type="RefSeq" id="WP_163817223.1">
    <property type="nucleotide sequence ID" value="NZ_JAAGOB010000003.1"/>
</dbReference>
<gene>
    <name evidence="4" type="ORF">G1H11_06285</name>
</gene>
<dbReference type="PANTHER" id="PTHR16305">
    <property type="entry name" value="TESTICULAR SOLUBLE ADENYLYL CYCLASE"/>
    <property type="match status" value="1"/>
</dbReference>
<dbReference type="GO" id="GO:0005737">
    <property type="term" value="C:cytoplasm"/>
    <property type="evidence" value="ECO:0007669"/>
    <property type="project" value="TreeGrafter"/>
</dbReference>
<dbReference type="InterPro" id="IPR011990">
    <property type="entry name" value="TPR-like_helical_dom_sf"/>
</dbReference>
<proteinExistence type="predicted"/>
<dbReference type="InterPro" id="IPR041664">
    <property type="entry name" value="AAA_16"/>
</dbReference>
<evidence type="ECO:0000256" key="1">
    <source>
        <dbReference type="ARBA" id="ARBA00022741"/>
    </source>
</evidence>
<organism evidence="4 5">
    <name type="scientific">Phytoactinopolyspora alkaliphila</name>
    <dbReference type="NCBI Taxonomy" id="1783498"/>
    <lineage>
        <taxon>Bacteria</taxon>
        <taxon>Bacillati</taxon>
        <taxon>Actinomycetota</taxon>
        <taxon>Actinomycetes</taxon>
        <taxon>Jiangellales</taxon>
        <taxon>Jiangellaceae</taxon>
        <taxon>Phytoactinopolyspora</taxon>
    </lineage>
</organism>